<comment type="subcellular location">
    <subcellularLocation>
        <location evidence="2">Membrane</location>
        <topology evidence="2">Single-pass membrane protein</topology>
    </subcellularLocation>
</comment>
<dbReference type="InterPro" id="IPR017972">
    <property type="entry name" value="Cyt_P450_CS"/>
</dbReference>
<evidence type="ECO:0000256" key="2">
    <source>
        <dbReference type="ARBA" id="ARBA00004167"/>
    </source>
</evidence>
<accession>A0ABR0SVX7</accession>
<evidence type="ECO:0000256" key="3">
    <source>
        <dbReference type="ARBA" id="ARBA00010617"/>
    </source>
</evidence>
<dbReference type="SUPFAM" id="SSF48264">
    <property type="entry name" value="Cytochrome P450"/>
    <property type="match status" value="1"/>
</dbReference>
<dbReference type="Gene3D" id="1.10.630.10">
    <property type="entry name" value="Cytochrome P450"/>
    <property type="match status" value="1"/>
</dbReference>
<dbReference type="Proteomes" id="UP001338125">
    <property type="component" value="Unassembled WGS sequence"/>
</dbReference>
<evidence type="ECO:0000256" key="7">
    <source>
        <dbReference type="ARBA" id="ARBA00023004"/>
    </source>
</evidence>
<evidence type="ECO:0000313" key="11">
    <source>
        <dbReference type="Proteomes" id="UP001338125"/>
    </source>
</evidence>
<dbReference type="InterPro" id="IPR001128">
    <property type="entry name" value="Cyt_P450"/>
</dbReference>
<dbReference type="EMBL" id="JAVFKD010000003">
    <property type="protein sequence ID" value="KAK5996288.1"/>
    <property type="molecule type" value="Genomic_DNA"/>
</dbReference>
<proteinExistence type="inferred from homology"/>
<protein>
    <submittedName>
        <fullName evidence="10">Cytochrome P450 monooxygenase cheE</fullName>
    </submittedName>
</protein>
<evidence type="ECO:0000313" key="10">
    <source>
        <dbReference type="EMBL" id="KAK5996288.1"/>
    </source>
</evidence>
<evidence type="ECO:0000256" key="1">
    <source>
        <dbReference type="ARBA" id="ARBA00001971"/>
    </source>
</evidence>
<comment type="cofactor">
    <cofactor evidence="1">
        <name>heme</name>
        <dbReference type="ChEBI" id="CHEBI:30413"/>
    </cofactor>
</comment>
<dbReference type="PRINTS" id="PR00463">
    <property type="entry name" value="EP450I"/>
</dbReference>
<sequence>MSAVNFLLESPYGPYVALAVLAVAVYTIRRASQDSLDHIPYLQFSDGNNSTQRYVQETSKLLHEGYQKYTKQGLPFKLRNPADPEFPKLFFHGNISANNAPQQSDIAAHIVRTDLNKHLTVLVDGIQEEIDLALATQLPKCPDWTPFPPYMALAYTISRATTRVLAGTELARNDEWVQIGVHTTIMAHQAAQQIRKEYPRYIRWLAKYRHAGSKAVLANRLRAAQLMAPILEKRLAGEHTESGEPDAVQWSIAATEGGNRKKVQELVDEQLFLGIASVHSSSATGLSVLYDLLDRPDILKEIVEEIQKVHATCKDGRWNKQALTQLEKLDSFMSESQRMNSIGLVTVQRSAVRPYDFQDGLHLPKNTQFAFPNFELNHDPDVYPNPYDFDPWRFLKMRKAGDENRHHFAYASESAINFGAGTHACPGRYYAGYEIKLILIHILTRYDVMWPKGSSRPPNMVHDFQNSPSPMVPVLFREKSIQ</sequence>
<dbReference type="PANTHER" id="PTHR46206:SF6">
    <property type="entry name" value="CYTOCHROME P450 MONOOXYGENASE AN1598-RELATED"/>
    <property type="match status" value="1"/>
</dbReference>
<keyword evidence="6 9" id="KW-0560">Oxidoreductase</keyword>
<dbReference type="InterPro" id="IPR036396">
    <property type="entry name" value="Cyt_P450_sf"/>
</dbReference>
<organism evidence="10 11">
    <name type="scientific">Cladobotryum mycophilum</name>
    <dbReference type="NCBI Taxonomy" id="491253"/>
    <lineage>
        <taxon>Eukaryota</taxon>
        <taxon>Fungi</taxon>
        <taxon>Dikarya</taxon>
        <taxon>Ascomycota</taxon>
        <taxon>Pezizomycotina</taxon>
        <taxon>Sordariomycetes</taxon>
        <taxon>Hypocreomycetidae</taxon>
        <taxon>Hypocreales</taxon>
        <taxon>Hypocreaceae</taxon>
        <taxon>Cladobotryum</taxon>
    </lineage>
</organism>
<dbReference type="InterPro" id="IPR002401">
    <property type="entry name" value="Cyt_P450_E_grp-I"/>
</dbReference>
<evidence type="ECO:0000256" key="8">
    <source>
        <dbReference type="ARBA" id="ARBA00023033"/>
    </source>
</evidence>
<evidence type="ECO:0000256" key="5">
    <source>
        <dbReference type="ARBA" id="ARBA00022723"/>
    </source>
</evidence>
<reference evidence="10 11" key="1">
    <citation type="submission" date="2024-01" db="EMBL/GenBank/DDBJ databases">
        <title>Complete genome of Cladobotryum mycophilum ATHUM6906.</title>
        <authorList>
            <person name="Christinaki A.C."/>
            <person name="Myridakis A.I."/>
            <person name="Kouvelis V.N."/>
        </authorList>
    </citation>
    <scope>NUCLEOTIDE SEQUENCE [LARGE SCALE GENOMIC DNA]</scope>
    <source>
        <strain evidence="10 11">ATHUM6906</strain>
    </source>
</reference>
<evidence type="ECO:0000256" key="9">
    <source>
        <dbReference type="RuleBase" id="RU000461"/>
    </source>
</evidence>
<dbReference type="CDD" id="cd11041">
    <property type="entry name" value="CYP503A1-like"/>
    <property type="match status" value="1"/>
</dbReference>
<keyword evidence="5 9" id="KW-0479">Metal-binding</keyword>
<dbReference type="GO" id="GO:0004497">
    <property type="term" value="F:monooxygenase activity"/>
    <property type="evidence" value="ECO:0007669"/>
    <property type="project" value="UniProtKB-KW"/>
</dbReference>
<keyword evidence="4 9" id="KW-0349">Heme</keyword>
<evidence type="ECO:0000256" key="4">
    <source>
        <dbReference type="ARBA" id="ARBA00022617"/>
    </source>
</evidence>
<comment type="caution">
    <text evidence="10">The sequence shown here is derived from an EMBL/GenBank/DDBJ whole genome shotgun (WGS) entry which is preliminary data.</text>
</comment>
<dbReference type="Pfam" id="PF00067">
    <property type="entry name" value="p450"/>
    <property type="match status" value="1"/>
</dbReference>
<dbReference type="PANTHER" id="PTHR46206">
    <property type="entry name" value="CYTOCHROME P450"/>
    <property type="match status" value="1"/>
</dbReference>
<gene>
    <name evidence="10" type="ORF">PT974_03042</name>
</gene>
<keyword evidence="8 9" id="KW-0503">Monooxygenase</keyword>
<name>A0ABR0SVX7_9HYPO</name>
<dbReference type="PROSITE" id="PS00086">
    <property type="entry name" value="CYTOCHROME_P450"/>
    <property type="match status" value="1"/>
</dbReference>
<keyword evidence="7 9" id="KW-0408">Iron</keyword>
<comment type="similarity">
    <text evidence="3 9">Belongs to the cytochrome P450 family.</text>
</comment>
<keyword evidence="11" id="KW-1185">Reference proteome</keyword>
<evidence type="ECO:0000256" key="6">
    <source>
        <dbReference type="ARBA" id="ARBA00023002"/>
    </source>
</evidence>